<protein>
    <submittedName>
        <fullName evidence="1">Uncharacterized protein</fullName>
    </submittedName>
</protein>
<evidence type="ECO:0000313" key="1">
    <source>
        <dbReference type="EMBL" id="MPC82184.1"/>
    </source>
</evidence>
<keyword evidence="2" id="KW-1185">Reference proteome</keyword>
<reference evidence="1 2" key="1">
    <citation type="submission" date="2019-05" db="EMBL/GenBank/DDBJ databases">
        <title>Another draft genome of Portunus trituberculatus and its Hox gene families provides insights of decapod evolution.</title>
        <authorList>
            <person name="Jeong J.-H."/>
            <person name="Song I."/>
            <person name="Kim S."/>
            <person name="Choi T."/>
            <person name="Kim D."/>
            <person name="Ryu S."/>
            <person name="Kim W."/>
        </authorList>
    </citation>
    <scope>NUCLEOTIDE SEQUENCE [LARGE SCALE GENOMIC DNA]</scope>
    <source>
        <tissue evidence="1">Muscle</tissue>
    </source>
</reference>
<organism evidence="1 2">
    <name type="scientific">Portunus trituberculatus</name>
    <name type="common">Swimming crab</name>
    <name type="synonym">Neptunus trituberculatus</name>
    <dbReference type="NCBI Taxonomy" id="210409"/>
    <lineage>
        <taxon>Eukaryota</taxon>
        <taxon>Metazoa</taxon>
        <taxon>Ecdysozoa</taxon>
        <taxon>Arthropoda</taxon>
        <taxon>Crustacea</taxon>
        <taxon>Multicrustacea</taxon>
        <taxon>Malacostraca</taxon>
        <taxon>Eumalacostraca</taxon>
        <taxon>Eucarida</taxon>
        <taxon>Decapoda</taxon>
        <taxon>Pleocyemata</taxon>
        <taxon>Brachyura</taxon>
        <taxon>Eubrachyura</taxon>
        <taxon>Portunoidea</taxon>
        <taxon>Portunidae</taxon>
        <taxon>Portuninae</taxon>
        <taxon>Portunus</taxon>
    </lineage>
</organism>
<comment type="caution">
    <text evidence="1">The sequence shown here is derived from an EMBL/GenBank/DDBJ whole genome shotgun (WGS) entry which is preliminary data.</text>
</comment>
<name>A0A5B7IPQ8_PORTR</name>
<evidence type="ECO:0000313" key="2">
    <source>
        <dbReference type="Proteomes" id="UP000324222"/>
    </source>
</evidence>
<dbReference type="Proteomes" id="UP000324222">
    <property type="component" value="Unassembled WGS sequence"/>
</dbReference>
<dbReference type="EMBL" id="VSRR010059068">
    <property type="protein sequence ID" value="MPC82184.1"/>
    <property type="molecule type" value="Genomic_DNA"/>
</dbReference>
<proteinExistence type="predicted"/>
<accession>A0A5B7IPQ8</accession>
<sequence length="60" mass="6965">MSLEEKALLLCEEKKCQLCSHLAETATREVKNRRKESIQDGDLKKPINKFLEVKDVHQVL</sequence>
<gene>
    <name evidence="1" type="ORF">E2C01_076832</name>
</gene>
<dbReference type="AlphaFoldDB" id="A0A5B7IPQ8"/>